<keyword evidence="3" id="KW-1185">Reference proteome</keyword>
<dbReference type="SUPFAM" id="SSF52047">
    <property type="entry name" value="RNI-like"/>
    <property type="match status" value="1"/>
</dbReference>
<dbReference type="AlphaFoldDB" id="A0A8H6Z5P7"/>
<feature type="compositionally biased region" description="Acidic residues" evidence="1">
    <location>
        <begin position="134"/>
        <end position="155"/>
    </location>
</feature>
<evidence type="ECO:0008006" key="4">
    <source>
        <dbReference type="Google" id="ProtNLM"/>
    </source>
</evidence>
<feature type="region of interest" description="Disordered" evidence="1">
    <location>
        <begin position="86"/>
        <end position="155"/>
    </location>
</feature>
<evidence type="ECO:0000256" key="1">
    <source>
        <dbReference type="SAM" id="MobiDB-lite"/>
    </source>
</evidence>
<protein>
    <recommendedName>
        <fullName evidence="4">F-box domain-containing protein</fullName>
    </recommendedName>
</protein>
<evidence type="ECO:0000313" key="2">
    <source>
        <dbReference type="EMBL" id="KAF7371312.1"/>
    </source>
</evidence>
<dbReference type="Gene3D" id="3.80.10.10">
    <property type="entry name" value="Ribonuclease Inhibitor"/>
    <property type="match status" value="1"/>
</dbReference>
<dbReference type="Proteomes" id="UP000623467">
    <property type="component" value="Unassembled WGS sequence"/>
</dbReference>
<dbReference type="OrthoDB" id="2927828at2759"/>
<evidence type="ECO:0000313" key="3">
    <source>
        <dbReference type="Proteomes" id="UP000623467"/>
    </source>
</evidence>
<organism evidence="2 3">
    <name type="scientific">Mycena sanguinolenta</name>
    <dbReference type="NCBI Taxonomy" id="230812"/>
    <lineage>
        <taxon>Eukaryota</taxon>
        <taxon>Fungi</taxon>
        <taxon>Dikarya</taxon>
        <taxon>Basidiomycota</taxon>
        <taxon>Agaricomycotina</taxon>
        <taxon>Agaricomycetes</taxon>
        <taxon>Agaricomycetidae</taxon>
        <taxon>Agaricales</taxon>
        <taxon>Marasmiineae</taxon>
        <taxon>Mycenaceae</taxon>
        <taxon>Mycena</taxon>
    </lineage>
</organism>
<accession>A0A8H6Z5P7</accession>
<reference evidence="2" key="1">
    <citation type="submission" date="2020-05" db="EMBL/GenBank/DDBJ databases">
        <title>Mycena genomes resolve the evolution of fungal bioluminescence.</title>
        <authorList>
            <person name="Tsai I.J."/>
        </authorList>
    </citation>
    <scope>NUCLEOTIDE SEQUENCE</scope>
    <source>
        <strain evidence="2">160909Yilan</strain>
    </source>
</reference>
<gene>
    <name evidence="2" type="ORF">MSAN_00767300</name>
</gene>
<dbReference type="EMBL" id="JACAZH010000004">
    <property type="protein sequence ID" value="KAF7371312.1"/>
    <property type="molecule type" value="Genomic_DNA"/>
</dbReference>
<dbReference type="InterPro" id="IPR032675">
    <property type="entry name" value="LRR_dom_sf"/>
</dbReference>
<comment type="caution">
    <text evidence="2">The sequence shown here is derived from an EMBL/GenBank/DDBJ whole genome shotgun (WGS) entry which is preliminary data.</text>
</comment>
<sequence>MTHPMKTPELLREIASFLENPLYLSSLSRVDRFTRAAVMPCLFKNIKVSLDSVDSLAVALRKNASSAVSCKSLSFCERRSIKPVLRDSTEDSTSDDNASQDREFAEESAPIDANDSEGSDSNNSDTEDRHLGEGDSDSDWNESDSDGNESDSYDSDLDLSHFEPLCTDLTTVFNVISTHTALFRLSWWDWTYKDRDVTLREDVWKAIASVLGSLQELHMYVPNQIDKGWDALTKARYSNLRVLQLYMRDAHRANCTQLQSMLDALPDLEELSLRFPLCCGPYGLTFGSTHPRLRRFSLIGNVTVPDCDFLARHPRLESIDLNTLQSFSSGDSPLKMLRALMINVDSDSLARSPALIDSQISHLYLRAIGEDMVGSVAAVRAIRQSLRWLEIDLTIDHEDSYAIPLYATAVLGKAAALDELAIHYISLPWSLRSTWSSNMLSAVLDAIGTFTTLRALRIWCAQRLPQERLRDLGRLPPRLKYIGWDYHPRHSARSDPASSSVYVIEKQEGKNAVGRTLTRATTDDWMATGVLDFMGENWTP</sequence>
<proteinExistence type="predicted"/>
<name>A0A8H6Z5P7_9AGAR</name>